<proteinExistence type="inferred from homology"/>
<evidence type="ECO:0000256" key="6">
    <source>
        <dbReference type="ARBA" id="ARBA00023187"/>
    </source>
</evidence>
<sequence length="493" mass="56370">MVTFTSSVTKSGLSSLASKCPSGSRAMIYALLVHNSAVVQPKKSYQIRMGGCQPGLLSVKVIPSPLHLVNPWVNLNKGLTSLLRSGSLCLVWGFWPRQLSASRPSLQLTDGPVFRQMTEWIRDANYGQATQEDYLLGQEIGPNFEQQGTMGQINAVEYDCTPQSIFASRAEHQVDLQRKLQEDPLLALKKRELDSRRAVLDNPIKLKAIQKKIEKMKKSKKKKKSKKRSRSSSSSSGSDDDQDLDAILMKKLGVMPDNPPATSDPATSSRSPQRHSSSPDSSPDRRKKPTHNTHRRPRSPRARRKPSRSPPTERRNRSPAASRRRRSRSPEPSRRPARSSRERGYRPAARSERGPRSISRSPEARKKVQSALKYRRDRSRSRDRRRSRSPARRSSHASKSRSKDEDDQTRENKLKEMMENAKWREDQRTKNVKHYRSLTAQEETDHLTRHDPDFIRLQLNRAAENATVEKRIRSNRHNIQRSGANMEQNFARR</sequence>
<keyword evidence="6" id="KW-0508">mRNA splicing</keyword>
<dbReference type="GO" id="GO:0000398">
    <property type="term" value="P:mRNA splicing, via spliceosome"/>
    <property type="evidence" value="ECO:0007669"/>
    <property type="project" value="TreeGrafter"/>
</dbReference>
<evidence type="ECO:0000313" key="9">
    <source>
        <dbReference type="EMBL" id="TRY61922.1"/>
    </source>
</evidence>
<feature type="region of interest" description="Disordered" evidence="8">
    <location>
        <begin position="474"/>
        <end position="493"/>
    </location>
</feature>
<evidence type="ECO:0000256" key="3">
    <source>
        <dbReference type="ARBA" id="ARBA00022664"/>
    </source>
</evidence>
<protein>
    <recommendedName>
        <fullName evidence="11">Pre-mRNA-splicing factor CWC25 homolog</fullName>
    </recommendedName>
</protein>
<dbReference type="OMA" id="MYDKPDK"/>
<organism evidence="9 10">
    <name type="scientific">Tigriopus californicus</name>
    <name type="common">Marine copepod</name>
    <dbReference type="NCBI Taxonomy" id="6832"/>
    <lineage>
        <taxon>Eukaryota</taxon>
        <taxon>Metazoa</taxon>
        <taxon>Ecdysozoa</taxon>
        <taxon>Arthropoda</taxon>
        <taxon>Crustacea</taxon>
        <taxon>Multicrustacea</taxon>
        <taxon>Hexanauplia</taxon>
        <taxon>Copepoda</taxon>
        <taxon>Harpacticoida</taxon>
        <taxon>Harpacticidae</taxon>
        <taxon>Tigriopus</taxon>
    </lineage>
</organism>
<keyword evidence="3" id="KW-0507">mRNA processing</keyword>
<feature type="compositionally biased region" description="Basic residues" evidence="8">
    <location>
        <begin position="214"/>
        <end position="230"/>
    </location>
</feature>
<dbReference type="GO" id="GO:0005684">
    <property type="term" value="C:U2-type spliceosomal complex"/>
    <property type="evidence" value="ECO:0007669"/>
    <property type="project" value="TreeGrafter"/>
</dbReference>
<feature type="region of interest" description="Disordered" evidence="8">
    <location>
        <begin position="214"/>
        <end position="428"/>
    </location>
</feature>
<feature type="compositionally biased region" description="Basic and acidic residues" evidence="8">
    <location>
        <begin position="328"/>
        <end position="355"/>
    </location>
</feature>
<evidence type="ECO:0000313" key="10">
    <source>
        <dbReference type="Proteomes" id="UP000318571"/>
    </source>
</evidence>
<keyword evidence="7" id="KW-0539">Nucleus</keyword>
<name>A0A553N929_TIGCA</name>
<evidence type="ECO:0000256" key="8">
    <source>
        <dbReference type="SAM" id="MobiDB-lite"/>
    </source>
</evidence>
<evidence type="ECO:0008006" key="11">
    <source>
        <dbReference type="Google" id="ProtNLM"/>
    </source>
</evidence>
<gene>
    <name evidence="9" type="ORF">TCAL_14933</name>
</gene>
<dbReference type="STRING" id="6832.A0A553N929"/>
<accession>A0A553N929</accession>
<feature type="compositionally biased region" description="Polar residues" evidence="8">
    <location>
        <begin position="480"/>
        <end position="493"/>
    </location>
</feature>
<dbReference type="EMBL" id="VCGU01000459">
    <property type="protein sequence ID" value="TRY61922.1"/>
    <property type="molecule type" value="Genomic_DNA"/>
</dbReference>
<evidence type="ECO:0000256" key="7">
    <source>
        <dbReference type="ARBA" id="ARBA00023242"/>
    </source>
</evidence>
<dbReference type="PANTHER" id="PTHR16196">
    <property type="entry name" value="CELL CYCLE CONTROL PROTEIN CWF25"/>
    <property type="match status" value="1"/>
</dbReference>
<evidence type="ECO:0000256" key="1">
    <source>
        <dbReference type="ARBA" id="ARBA00004123"/>
    </source>
</evidence>
<comment type="caution">
    <text evidence="9">The sequence shown here is derived from an EMBL/GenBank/DDBJ whole genome shotgun (WGS) entry which is preliminary data.</text>
</comment>
<feature type="compositionally biased region" description="Basic residues" evidence="8">
    <location>
        <begin position="373"/>
        <end position="400"/>
    </location>
</feature>
<comment type="subcellular location">
    <subcellularLocation>
        <location evidence="1">Nucleus</location>
    </subcellularLocation>
</comment>
<feature type="compositionally biased region" description="Low complexity" evidence="8">
    <location>
        <begin position="268"/>
        <end position="281"/>
    </location>
</feature>
<feature type="compositionally biased region" description="Basic and acidic residues" evidence="8">
    <location>
        <begin position="401"/>
        <end position="428"/>
    </location>
</feature>
<dbReference type="Proteomes" id="UP000318571">
    <property type="component" value="Chromosome 8"/>
</dbReference>
<evidence type="ECO:0000256" key="4">
    <source>
        <dbReference type="ARBA" id="ARBA00022728"/>
    </source>
</evidence>
<keyword evidence="5" id="KW-0175">Coiled coil</keyword>
<dbReference type="PANTHER" id="PTHR16196:SF0">
    <property type="entry name" value="PRE-MRNA-SPLICING FACTOR CWC25 HOMOLOG"/>
    <property type="match status" value="1"/>
</dbReference>
<comment type="similarity">
    <text evidence="2">Belongs to the CWC25 family.</text>
</comment>
<dbReference type="InterPro" id="IPR022209">
    <property type="entry name" value="CWC25"/>
</dbReference>
<evidence type="ECO:0000256" key="2">
    <source>
        <dbReference type="ARBA" id="ARBA00006695"/>
    </source>
</evidence>
<keyword evidence="10" id="KW-1185">Reference proteome</keyword>
<dbReference type="Pfam" id="PF12542">
    <property type="entry name" value="CWC25"/>
    <property type="match status" value="1"/>
</dbReference>
<feature type="compositionally biased region" description="Basic residues" evidence="8">
    <location>
        <begin position="285"/>
        <end position="307"/>
    </location>
</feature>
<keyword evidence="4" id="KW-0747">Spliceosome</keyword>
<dbReference type="AlphaFoldDB" id="A0A553N929"/>
<dbReference type="InterPro" id="IPR051376">
    <property type="entry name" value="CWC25_splicing_factor"/>
</dbReference>
<evidence type="ECO:0000256" key="5">
    <source>
        <dbReference type="ARBA" id="ARBA00023054"/>
    </source>
</evidence>
<reference evidence="9 10" key="1">
    <citation type="journal article" date="2018" name="Nat. Ecol. Evol.">
        <title>Genomic signatures of mitonuclear coevolution across populations of Tigriopus californicus.</title>
        <authorList>
            <person name="Barreto F.S."/>
            <person name="Watson E.T."/>
            <person name="Lima T.G."/>
            <person name="Willett C.S."/>
            <person name="Edmands S."/>
            <person name="Li W."/>
            <person name="Burton R.S."/>
        </authorList>
    </citation>
    <scope>NUCLEOTIDE SEQUENCE [LARGE SCALE GENOMIC DNA]</scope>
    <source>
        <strain evidence="9 10">San Diego</strain>
    </source>
</reference>